<feature type="compositionally biased region" description="Polar residues" evidence="1">
    <location>
        <begin position="87"/>
        <end position="97"/>
    </location>
</feature>
<dbReference type="AlphaFoldDB" id="A0A8K0UPA7"/>
<feature type="compositionally biased region" description="Basic and acidic residues" evidence="1">
    <location>
        <begin position="286"/>
        <end position="302"/>
    </location>
</feature>
<feature type="compositionally biased region" description="Pro residues" evidence="1">
    <location>
        <begin position="102"/>
        <end position="117"/>
    </location>
</feature>
<dbReference type="CDD" id="cd11655">
    <property type="entry name" value="rap1_myb-like"/>
    <property type="match status" value="2"/>
</dbReference>
<feature type="compositionally biased region" description="Low complexity" evidence="1">
    <location>
        <begin position="614"/>
        <end position="626"/>
    </location>
</feature>
<accession>A0A8K0UPA7</accession>
<comment type="caution">
    <text evidence="3">The sequence shown here is derived from an EMBL/GenBank/DDBJ whole genome shotgun (WGS) entry which is preliminary data.</text>
</comment>
<evidence type="ECO:0000313" key="4">
    <source>
        <dbReference type="Proteomes" id="UP000813824"/>
    </source>
</evidence>
<proteinExistence type="predicted"/>
<dbReference type="InterPro" id="IPR009057">
    <property type="entry name" value="Homeodomain-like_sf"/>
</dbReference>
<reference evidence="3" key="1">
    <citation type="journal article" date="2021" name="New Phytol.">
        <title>Evolutionary innovations through gain and loss of genes in the ectomycorrhizal Boletales.</title>
        <authorList>
            <person name="Wu G."/>
            <person name="Miyauchi S."/>
            <person name="Morin E."/>
            <person name="Kuo A."/>
            <person name="Drula E."/>
            <person name="Varga T."/>
            <person name="Kohler A."/>
            <person name="Feng B."/>
            <person name="Cao Y."/>
            <person name="Lipzen A."/>
            <person name="Daum C."/>
            <person name="Hundley H."/>
            <person name="Pangilinan J."/>
            <person name="Johnson J."/>
            <person name="Barry K."/>
            <person name="LaButti K."/>
            <person name="Ng V."/>
            <person name="Ahrendt S."/>
            <person name="Min B."/>
            <person name="Choi I.G."/>
            <person name="Park H."/>
            <person name="Plett J.M."/>
            <person name="Magnuson J."/>
            <person name="Spatafora J.W."/>
            <person name="Nagy L.G."/>
            <person name="Henrissat B."/>
            <person name="Grigoriev I.V."/>
            <person name="Yang Z.L."/>
            <person name="Xu J."/>
            <person name="Martin F.M."/>
        </authorList>
    </citation>
    <scope>NUCLEOTIDE SEQUENCE</scope>
    <source>
        <strain evidence="3">KKN 215</strain>
    </source>
</reference>
<dbReference type="Gene3D" id="1.10.10.60">
    <property type="entry name" value="Homeodomain-like"/>
    <property type="match status" value="2"/>
</dbReference>
<evidence type="ECO:0000313" key="3">
    <source>
        <dbReference type="EMBL" id="KAH8100350.1"/>
    </source>
</evidence>
<gene>
    <name evidence="3" type="ORF">BXZ70DRAFT_939114</name>
</gene>
<sequence length="862" mass="95715">MNNVKTTRTRNEFTAKEDQYLAQYLAKYNPDGKHREGNLLYKRLADNAEGHWPWAETHSWQSWRNHYVHNRAKLDAKIKHFLKTHAESNANNSNTGVNRKPGAPPPPPPPAPAPAPAPSFRKQYTDEEMDLLANYLAEENPDGKARQGMVLYEKLCSNPRKWPWAKNHSPQSWQDHVRRKLDWYTERVDEILSEKGVKGKRNRVRAASEERVPKRRRVVVESSSSSETEEESDQLTPSQYNAEPVAGPSRTPAIKKEEEESDDEVVEIVPAPARAQEDAGSVRGEVIQDEREETRVKVEVEGRIQVAMPPSDDYDGEVFADREEEDDISDSAEAAAMLVRPDSDEGDDKQPKSVKANGLHPKFRSPDSDLGYIDPPAAMPQASQPSRVMSPSQVLPSPETVRRKSLAQAPSQKVSQEPTPPTSNAVSPNGRAPSPISQPEPQPAAAVRKRKRRQVEVEFFGSPPVSEARTDGVARRARKPPTLVDGPHNHALSDRRGSASFERGSRRLSGVSKEPEWSSDEVEDTQWPPLRGRNKGKEKAVDAPEANEPRPERLAAEDKPAPPVPQKQQHHPFSQLSQEDSPIQPPPPPPPRLQPPSPRPNPAPAEHHPFSQPTQDTHTIRTTKTTIPLIPQNSKDRLAEALAKINAFRKAASPIPVAGPSKTEAAAPNIFIPQPSPLHHNEPVKASSPKRRPLDPLPPRSPARDLQLPPTPVPVDKGKQREMVPPPVPVPHGRRHTIDTSAPHDLARANSDEPADSRLPMYLYKGHEVSSEDQVAALRLGFPEALKRIAQNHKFHEEVAEEAWATVGSLKEADEMLRKMREAAQRCAEEIVQQKKRSSSGVGSDHGNRAQPFGGAESDGEH</sequence>
<evidence type="ECO:0000256" key="1">
    <source>
        <dbReference type="SAM" id="MobiDB-lite"/>
    </source>
</evidence>
<keyword evidence="4" id="KW-1185">Reference proteome</keyword>
<feature type="compositionally biased region" description="Low complexity" evidence="1">
    <location>
        <begin position="375"/>
        <end position="386"/>
    </location>
</feature>
<feature type="compositionally biased region" description="Basic and acidic residues" evidence="1">
    <location>
        <begin position="535"/>
        <end position="560"/>
    </location>
</feature>
<feature type="compositionally biased region" description="Polar residues" evidence="1">
    <location>
        <begin position="571"/>
        <end position="580"/>
    </location>
</feature>
<feature type="region of interest" description="Disordered" evidence="1">
    <location>
        <begin position="87"/>
        <end position="120"/>
    </location>
</feature>
<dbReference type="SUPFAM" id="SSF46689">
    <property type="entry name" value="Homeodomain-like"/>
    <property type="match status" value="1"/>
</dbReference>
<feature type="region of interest" description="Disordered" evidence="1">
    <location>
        <begin position="197"/>
        <end position="634"/>
    </location>
</feature>
<protein>
    <recommendedName>
        <fullName evidence="2">TERF2-interacting telomeric protein 1 Myb domain-containing protein</fullName>
    </recommendedName>
</protein>
<feature type="region of interest" description="Disordered" evidence="1">
    <location>
        <begin position="651"/>
        <end position="757"/>
    </location>
</feature>
<feature type="region of interest" description="Disordered" evidence="1">
    <location>
        <begin position="828"/>
        <end position="862"/>
    </location>
</feature>
<dbReference type="Pfam" id="PF08914">
    <property type="entry name" value="Myb_Rap1"/>
    <property type="match status" value="1"/>
</dbReference>
<dbReference type="EMBL" id="JAEVFJ010000016">
    <property type="protein sequence ID" value="KAH8100350.1"/>
    <property type="molecule type" value="Genomic_DNA"/>
</dbReference>
<dbReference type="OrthoDB" id="435460at2759"/>
<evidence type="ECO:0000259" key="2">
    <source>
        <dbReference type="Pfam" id="PF08914"/>
    </source>
</evidence>
<feature type="compositionally biased region" description="Pro residues" evidence="1">
    <location>
        <begin position="583"/>
        <end position="603"/>
    </location>
</feature>
<feature type="compositionally biased region" description="Acidic residues" evidence="1">
    <location>
        <begin position="312"/>
        <end position="330"/>
    </location>
</feature>
<feature type="compositionally biased region" description="Basic and acidic residues" evidence="1">
    <location>
        <begin position="487"/>
        <end position="497"/>
    </location>
</feature>
<name>A0A8K0UPA7_9AGAR</name>
<feature type="domain" description="TERF2-interacting telomeric protein 1 Myb" evidence="2">
    <location>
        <begin position="13"/>
        <end position="69"/>
    </location>
</feature>
<dbReference type="Proteomes" id="UP000813824">
    <property type="component" value="Unassembled WGS sequence"/>
</dbReference>
<feature type="compositionally biased region" description="Polar residues" evidence="1">
    <location>
        <begin position="408"/>
        <end position="427"/>
    </location>
</feature>
<dbReference type="InterPro" id="IPR015010">
    <property type="entry name" value="TERF2IP_Myb"/>
</dbReference>
<organism evidence="3 4">
    <name type="scientific">Cristinia sonorae</name>
    <dbReference type="NCBI Taxonomy" id="1940300"/>
    <lineage>
        <taxon>Eukaryota</taxon>
        <taxon>Fungi</taxon>
        <taxon>Dikarya</taxon>
        <taxon>Basidiomycota</taxon>
        <taxon>Agaricomycotina</taxon>
        <taxon>Agaricomycetes</taxon>
        <taxon>Agaricomycetidae</taxon>
        <taxon>Agaricales</taxon>
        <taxon>Pleurotineae</taxon>
        <taxon>Stephanosporaceae</taxon>
        <taxon>Cristinia</taxon>
    </lineage>
</organism>